<feature type="signal peptide" evidence="1">
    <location>
        <begin position="1"/>
        <end position="22"/>
    </location>
</feature>
<dbReference type="EMBL" id="HBIM01014152">
    <property type="protein sequence ID" value="CAE0414150.1"/>
    <property type="molecule type" value="Transcribed_RNA"/>
</dbReference>
<sequence length="136" mass="14419">MGLLKHVVLPAFGLMHAASVAACSDLSSWASMVGLKDDSVSDDDKNSVRQNHMLGALRGFNVAMMLLCGMGAAKESAHFRAQIVLPEAAFFAVVTVDAFRLGGLNYLVPGFQTLLATVAYAINAMEPGIFTKDKNA</sequence>
<evidence type="ECO:0000256" key="1">
    <source>
        <dbReference type="SAM" id="SignalP"/>
    </source>
</evidence>
<organism evidence="2">
    <name type="scientific">Amphora coffeiformis</name>
    <dbReference type="NCBI Taxonomy" id="265554"/>
    <lineage>
        <taxon>Eukaryota</taxon>
        <taxon>Sar</taxon>
        <taxon>Stramenopiles</taxon>
        <taxon>Ochrophyta</taxon>
        <taxon>Bacillariophyta</taxon>
        <taxon>Bacillariophyceae</taxon>
        <taxon>Bacillariophycidae</taxon>
        <taxon>Thalassiophysales</taxon>
        <taxon>Catenulaceae</taxon>
        <taxon>Amphora</taxon>
    </lineage>
</organism>
<accession>A0A7S3L8L6</accession>
<dbReference type="AlphaFoldDB" id="A0A7S3L8L6"/>
<name>A0A7S3L8L6_9STRA</name>
<keyword evidence="1" id="KW-0732">Signal</keyword>
<dbReference type="PROSITE" id="PS51257">
    <property type="entry name" value="PROKAR_LIPOPROTEIN"/>
    <property type="match status" value="1"/>
</dbReference>
<reference evidence="2" key="1">
    <citation type="submission" date="2021-01" db="EMBL/GenBank/DDBJ databases">
        <authorList>
            <person name="Corre E."/>
            <person name="Pelletier E."/>
            <person name="Niang G."/>
            <person name="Scheremetjew M."/>
            <person name="Finn R."/>
            <person name="Kale V."/>
            <person name="Holt S."/>
            <person name="Cochrane G."/>
            <person name="Meng A."/>
            <person name="Brown T."/>
            <person name="Cohen L."/>
        </authorList>
    </citation>
    <scope>NUCLEOTIDE SEQUENCE</scope>
    <source>
        <strain evidence="2">CCMP127</strain>
    </source>
</reference>
<proteinExistence type="predicted"/>
<gene>
    <name evidence="2" type="ORF">ACOF00016_LOCUS11393</name>
</gene>
<feature type="chain" id="PRO_5030868156" evidence="1">
    <location>
        <begin position="23"/>
        <end position="136"/>
    </location>
</feature>
<evidence type="ECO:0000313" key="2">
    <source>
        <dbReference type="EMBL" id="CAE0414150.1"/>
    </source>
</evidence>
<protein>
    <submittedName>
        <fullName evidence="2">Uncharacterized protein</fullName>
    </submittedName>
</protein>